<feature type="transmembrane region" description="Helical" evidence="1">
    <location>
        <begin position="36"/>
        <end position="55"/>
    </location>
</feature>
<sequence length="116" mass="13398">MVNSVAQTVHQELLRSSFRILFFLQRESIRRSGGDLPHFFFGVWCLVLAFFFFRTSTLQGNWWKRGARLFFFSSFGSGILQEGEPSSIYLKGFPTTFVGAQQRVFTKTMTILFFSG</sequence>
<accession>A0A0S4JVI6</accession>
<organism evidence="2 3">
    <name type="scientific">Bodo saltans</name>
    <name type="common">Flagellated protozoan</name>
    <dbReference type="NCBI Taxonomy" id="75058"/>
    <lineage>
        <taxon>Eukaryota</taxon>
        <taxon>Discoba</taxon>
        <taxon>Euglenozoa</taxon>
        <taxon>Kinetoplastea</taxon>
        <taxon>Metakinetoplastina</taxon>
        <taxon>Eubodonida</taxon>
        <taxon>Bodonidae</taxon>
        <taxon>Bodo</taxon>
    </lineage>
</organism>
<dbReference type="Proteomes" id="UP000051952">
    <property type="component" value="Unassembled WGS sequence"/>
</dbReference>
<keyword evidence="1" id="KW-1133">Transmembrane helix</keyword>
<evidence type="ECO:0000256" key="1">
    <source>
        <dbReference type="SAM" id="Phobius"/>
    </source>
</evidence>
<keyword evidence="3" id="KW-1185">Reference proteome</keyword>
<gene>
    <name evidence="2" type="ORF">BSAL_40950</name>
</gene>
<proteinExistence type="predicted"/>
<reference evidence="3" key="1">
    <citation type="submission" date="2015-09" db="EMBL/GenBank/DDBJ databases">
        <authorList>
            <consortium name="Pathogen Informatics"/>
        </authorList>
    </citation>
    <scope>NUCLEOTIDE SEQUENCE [LARGE SCALE GENOMIC DNA]</scope>
    <source>
        <strain evidence="3">Lake Konstanz</strain>
    </source>
</reference>
<keyword evidence="1" id="KW-0812">Transmembrane</keyword>
<name>A0A0S4JVI6_BODSA</name>
<evidence type="ECO:0000313" key="2">
    <source>
        <dbReference type="EMBL" id="CUG93139.1"/>
    </source>
</evidence>
<dbReference type="AlphaFoldDB" id="A0A0S4JVI6"/>
<protein>
    <submittedName>
        <fullName evidence="2">Membrane-associated protein, putative</fullName>
    </submittedName>
</protein>
<evidence type="ECO:0000313" key="3">
    <source>
        <dbReference type="Proteomes" id="UP000051952"/>
    </source>
</evidence>
<dbReference type="VEuPathDB" id="TriTrypDB:BSAL_40950"/>
<keyword evidence="1" id="KW-0472">Membrane</keyword>
<dbReference type="EMBL" id="CYKH01002122">
    <property type="protein sequence ID" value="CUG93139.1"/>
    <property type="molecule type" value="Genomic_DNA"/>
</dbReference>